<name>A0A4P6FCJ9_9MICO</name>
<dbReference type="PANTHER" id="PTHR43877:SF1">
    <property type="entry name" value="ACETYLTRANSFERASE"/>
    <property type="match status" value="1"/>
</dbReference>
<evidence type="ECO:0000256" key="1">
    <source>
        <dbReference type="ARBA" id="ARBA00022679"/>
    </source>
</evidence>
<dbReference type="Pfam" id="PF00583">
    <property type="entry name" value="Acetyltransf_1"/>
    <property type="match status" value="1"/>
</dbReference>
<dbReference type="Gene3D" id="3.40.630.30">
    <property type="match status" value="1"/>
</dbReference>
<gene>
    <name evidence="5" type="ORF">ET445_10935</name>
</gene>
<keyword evidence="1 5" id="KW-0808">Transferase</keyword>
<dbReference type="EMBL" id="CP035491">
    <property type="protein sequence ID" value="QAY73782.1"/>
    <property type="molecule type" value="Genomic_DNA"/>
</dbReference>
<dbReference type="GO" id="GO:0016747">
    <property type="term" value="F:acyltransferase activity, transferring groups other than amino-acyl groups"/>
    <property type="evidence" value="ECO:0007669"/>
    <property type="project" value="InterPro"/>
</dbReference>
<protein>
    <submittedName>
        <fullName evidence="5">GNAT family N-acetyltransferase</fullName>
    </submittedName>
</protein>
<evidence type="ECO:0000313" key="5">
    <source>
        <dbReference type="EMBL" id="QAY73782.1"/>
    </source>
</evidence>
<reference evidence="5 6" key="1">
    <citation type="submission" date="2019-01" db="EMBL/GenBank/DDBJ databases">
        <title>Genome sequencing of strain FW100M-8.</title>
        <authorList>
            <person name="Heo J."/>
            <person name="Kim S.-J."/>
            <person name="Kim J.-S."/>
            <person name="Hong S.-B."/>
            <person name="Kwon S.-W."/>
        </authorList>
    </citation>
    <scope>NUCLEOTIDE SEQUENCE [LARGE SCALE GENOMIC DNA]</scope>
    <source>
        <strain evidence="5 6">FW100M-8</strain>
    </source>
</reference>
<dbReference type="InterPro" id="IPR050832">
    <property type="entry name" value="Bact_Acetyltransf"/>
</dbReference>
<evidence type="ECO:0000256" key="3">
    <source>
        <dbReference type="SAM" id="MobiDB-lite"/>
    </source>
</evidence>
<feature type="domain" description="N-acetyltransferase" evidence="4">
    <location>
        <begin position="109"/>
        <end position="290"/>
    </location>
</feature>
<dbReference type="KEGG" id="agf:ET445_10935"/>
<dbReference type="AlphaFoldDB" id="A0A4P6FCJ9"/>
<accession>A0A4P6FCJ9</accession>
<evidence type="ECO:0000256" key="2">
    <source>
        <dbReference type="ARBA" id="ARBA00023315"/>
    </source>
</evidence>
<organism evidence="5 6">
    <name type="scientific">Agromyces protaetiae</name>
    <dbReference type="NCBI Taxonomy" id="2509455"/>
    <lineage>
        <taxon>Bacteria</taxon>
        <taxon>Bacillati</taxon>
        <taxon>Actinomycetota</taxon>
        <taxon>Actinomycetes</taxon>
        <taxon>Micrococcales</taxon>
        <taxon>Microbacteriaceae</taxon>
        <taxon>Agromyces</taxon>
    </lineage>
</organism>
<dbReference type="PROSITE" id="PS51186">
    <property type="entry name" value="GNAT"/>
    <property type="match status" value="1"/>
</dbReference>
<dbReference type="Proteomes" id="UP000291259">
    <property type="component" value="Chromosome"/>
</dbReference>
<sequence length="467" mass="50955">MQVTPGSNANVVGCAKDLNPFSVRLFRYMAPRAARMVRMPRRSVPERLPHGVSPSPRSGHPGFPRRSRAVSLKCSARGRRGGRAMETPVEIRRIRPPSGNEDPEVPGAMVVPGATDASGLDAYVALIRRLDAETIGTSELARSPRELALDLAPSRYSRHVALGAFEDGALVGLAELEWELDEDATTAYLPMLGVEPTHRRRGIGSRLLAAAEVAAAAAGRRTLVLSADHLISRDDGHGERLRAPQGEASIRAGSVAVRFAERHGYTLGQLDRVSVVSVVGRADEFAARLAELETSGRSPEASARYRIVTWTDRAPDDLVDSLARAHTQMSLDAPSGEIAYELEPWDAARVRDDEHRSLERGRTGLFAAAVTADGEVAGFTQLSLLPASTAVEQWDTIVLAAHRGHRLGLRLKLANLLLLIRTDPTRERVYTWNADENRHMLQINEALGFEGFVLESQWQKPLTPPES</sequence>
<dbReference type="OrthoDB" id="4119890at2"/>
<dbReference type="InterPro" id="IPR016181">
    <property type="entry name" value="Acyl_CoA_acyltransferase"/>
</dbReference>
<dbReference type="PANTHER" id="PTHR43877">
    <property type="entry name" value="AMINOALKYLPHOSPHONATE N-ACETYLTRANSFERASE-RELATED-RELATED"/>
    <property type="match status" value="1"/>
</dbReference>
<keyword evidence="6" id="KW-1185">Reference proteome</keyword>
<evidence type="ECO:0000259" key="4">
    <source>
        <dbReference type="PROSITE" id="PS51186"/>
    </source>
</evidence>
<dbReference type="CDD" id="cd04301">
    <property type="entry name" value="NAT_SF"/>
    <property type="match status" value="1"/>
</dbReference>
<dbReference type="InterPro" id="IPR000182">
    <property type="entry name" value="GNAT_dom"/>
</dbReference>
<keyword evidence="2" id="KW-0012">Acyltransferase</keyword>
<dbReference type="SUPFAM" id="SSF55729">
    <property type="entry name" value="Acyl-CoA N-acyltransferases (Nat)"/>
    <property type="match status" value="2"/>
</dbReference>
<feature type="region of interest" description="Disordered" evidence="3">
    <location>
        <begin position="42"/>
        <end position="69"/>
    </location>
</feature>
<proteinExistence type="predicted"/>
<evidence type="ECO:0000313" key="6">
    <source>
        <dbReference type="Proteomes" id="UP000291259"/>
    </source>
</evidence>